<gene>
    <name evidence="2" type="ORF">HIU99_06405</name>
</gene>
<keyword evidence="3" id="KW-1185">Reference proteome</keyword>
<dbReference type="OrthoDB" id="6079871at2"/>
<feature type="region of interest" description="Disordered" evidence="1">
    <location>
        <begin position="73"/>
        <end position="128"/>
    </location>
</feature>
<organism evidence="2 3">
    <name type="scientific">Marinobacter orientalis</name>
    <dbReference type="NCBI Taxonomy" id="1928859"/>
    <lineage>
        <taxon>Bacteria</taxon>
        <taxon>Pseudomonadati</taxon>
        <taxon>Pseudomonadota</taxon>
        <taxon>Gammaproteobacteria</taxon>
        <taxon>Pseudomonadales</taxon>
        <taxon>Marinobacteraceae</taxon>
        <taxon>Marinobacter</taxon>
    </lineage>
</organism>
<protein>
    <submittedName>
        <fullName evidence="2">DUF4124 domain-containing protein</fullName>
    </submittedName>
</protein>
<evidence type="ECO:0000313" key="3">
    <source>
        <dbReference type="Proteomes" id="UP000567186"/>
    </source>
</evidence>
<comment type="caution">
    <text evidence="2">The sequence shown here is derived from an EMBL/GenBank/DDBJ whole genome shotgun (WGS) entry which is preliminary data.</text>
</comment>
<reference evidence="2 3" key="1">
    <citation type="submission" date="2020-04" db="EMBL/GenBank/DDBJ databases">
        <title>Marinobacter oceani sp. nov., isolated from marine solar saltern.</title>
        <authorList>
            <person name="Chen X.-Y."/>
        </authorList>
    </citation>
    <scope>NUCLEOTIDE SEQUENCE [LARGE SCALE GENOMIC DNA]</scope>
    <source>
        <strain evidence="2 3">W62</strain>
    </source>
</reference>
<proteinExistence type="predicted"/>
<evidence type="ECO:0000256" key="1">
    <source>
        <dbReference type="SAM" id="MobiDB-lite"/>
    </source>
</evidence>
<name>A0A7Y0RBK2_9GAMM</name>
<evidence type="ECO:0000313" key="2">
    <source>
        <dbReference type="EMBL" id="NMT63230.1"/>
    </source>
</evidence>
<dbReference type="AlphaFoldDB" id="A0A7Y0RBK2"/>
<sequence length="128" mass="13936">MLMKWLIRLAFPALGVLVALMFFGINDPANTSTESTETEANVDIPSFEGLVPSPVSTEGPDIVFKWQDSDGSWHYADKPPPQGSWNALAIERTDDTTVRPPAADPDTDWQSPYRAPFSLSPDAANNGS</sequence>
<dbReference type="Proteomes" id="UP000567186">
    <property type="component" value="Unassembled WGS sequence"/>
</dbReference>
<accession>A0A7Y0RBK2</accession>
<dbReference type="EMBL" id="JABCKY010000001">
    <property type="protein sequence ID" value="NMT63230.1"/>
    <property type="molecule type" value="Genomic_DNA"/>
</dbReference>